<dbReference type="EC" id="5.3.3.1" evidence="11"/>
<keyword evidence="7" id="KW-0443">Lipid metabolism</keyword>
<dbReference type="GO" id="GO:0016995">
    <property type="term" value="F:cholesterol oxidase activity"/>
    <property type="evidence" value="ECO:0007669"/>
    <property type="project" value="UniProtKB-EC"/>
</dbReference>
<evidence type="ECO:0000256" key="1">
    <source>
        <dbReference type="ARBA" id="ARBA00001974"/>
    </source>
</evidence>
<evidence type="ECO:0000256" key="3">
    <source>
        <dbReference type="ARBA" id="ARBA00022548"/>
    </source>
</evidence>
<keyword evidence="10" id="KW-0413">Isomerase</keyword>
<sequence>MQLLDLLSTVKTPGADGIQGKVAAIAKFGSFFAGKLWDSYVVSKFGKFLYDKLSDDSFDYDVLVIGSGFGGAVTACRLAEKGMKVCILERGRRWEVKDYPRDPKDAWWWSNENPAEHNGWIDIRSYPNMAVAQCSGVGGGSLIYANIFVEAKPFSFESGWPKEITYEALQPYYEKTGQMLNVQAVPDNQLPPKTKLMKEAAEQIGEGHRFLKMPLAVSFDPDFSYNREDAFEDKHSKPFINAFGQQQGTCVHCGNCDIGCQVKARNTLDLNYIPLAEQHGAVVKPLHLVSRITPLHNGVGYRVDFDRIDVEGKALIAGHLNAKKVIVAAGTMGSNELLLRCRDEYGSLPNLSPMLGVGWSSNGDFLTPAVYKRCDIDPTRGPTITCSIDYLDGSFEGQRFWVQDGGIPNLLKDAIGGLGQDHSFGHFFTSLNSLVKNDTPLSSVMPWFGQAVDASNGVFKLTRSWMPPFRHEVKLEWDIEKSKAAVQALIDMHIKLSEATGGEPMVPPTWTVLKNLVTPHPLGGCHMGESSADGVVDHKGEVFGYPGLYVADGSIIPKAVGLNPSRTIAALAERIAELIEP</sequence>
<evidence type="ECO:0000256" key="4">
    <source>
        <dbReference type="ARBA" id="ARBA00022630"/>
    </source>
</evidence>
<protein>
    <recommendedName>
        <fullName evidence="14">Cholesterol oxidase</fullName>
        <ecNumber evidence="13">1.1.3.6</ecNumber>
        <ecNumber evidence="11">5.3.3.1</ecNumber>
    </recommendedName>
    <alternativeName>
        <fullName evidence="15">Cholesterol isomerase</fullName>
    </alternativeName>
</protein>
<comment type="caution">
    <text evidence="17">The sequence shown here is derived from an EMBL/GenBank/DDBJ whole genome shotgun (WGS) entry which is preliminary data.</text>
</comment>
<dbReference type="GO" id="GO:0004769">
    <property type="term" value="F:steroid Delta-isomerase activity"/>
    <property type="evidence" value="ECO:0007669"/>
    <property type="project" value="UniProtKB-EC"/>
</dbReference>
<feature type="domain" description="Glucose-methanol-choline oxidoreductase C-terminal" evidence="16">
    <location>
        <begin position="507"/>
        <end position="572"/>
    </location>
</feature>
<dbReference type="Pfam" id="PF13450">
    <property type="entry name" value="NAD_binding_8"/>
    <property type="match status" value="1"/>
</dbReference>
<dbReference type="InterPro" id="IPR052542">
    <property type="entry name" value="Cholesterol_Oxidase"/>
</dbReference>
<dbReference type="EC" id="1.1.3.6" evidence="13"/>
<organism evidence="17 18">
    <name type="scientific">Candidatus Methylumidiphilus alinenensis</name>
    <dbReference type="NCBI Taxonomy" id="2202197"/>
    <lineage>
        <taxon>Bacteria</taxon>
        <taxon>Pseudomonadati</taxon>
        <taxon>Pseudomonadota</taxon>
        <taxon>Gammaproteobacteria</taxon>
        <taxon>Methylococcales</taxon>
        <taxon>Candidatus Methylumidiphilus</taxon>
    </lineage>
</organism>
<dbReference type="EMBL" id="QJPH01000522">
    <property type="protein sequence ID" value="PZN71443.1"/>
    <property type="molecule type" value="Genomic_DNA"/>
</dbReference>
<evidence type="ECO:0000256" key="9">
    <source>
        <dbReference type="ARBA" id="ARBA00023221"/>
    </source>
</evidence>
<evidence type="ECO:0000256" key="2">
    <source>
        <dbReference type="ARBA" id="ARBA00010790"/>
    </source>
</evidence>
<dbReference type="PANTHER" id="PTHR47470:SF1">
    <property type="entry name" value="FAD-DEPENDENT OXIDOREDUCTASE 2 FAD BINDING DOMAIN-CONTAINING PROTEIN"/>
    <property type="match status" value="1"/>
</dbReference>
<evidence type="ECO:0000256" key="12">
    <source>
        <dbReference type="ARBA" id="ARBA00049645"/>
    </source>
</evidence>
<keyword evidence="6" id="KW-0560">Oxidoreductase</keyword>
<comment type="pathway">
    <text evidence="12">Steroid metabolism; cholesterol degradation.</text>
</comment>
<evidence type="ECO:0000256" key="10">
    <source>
        <dbReference type="ARBA" id="ARBA00023235"/>
    </source>
</evidence>
<comment type="cofactor">
    <cofactor evidence="1">
        <name>FAD</name>
        <dbReference type="ChEBI" id="CHEBI:57692"/>
    </cofactor>
</comment>
<dbReference type="Gene3D" id="3.50.50.60">
    <property type="entry name" value="FAD/NAD(P)-binding domain"/>
    <property type="match status" value="3"/>
</dbReference>
<evidence type="ECO:0000256" key="6">
    <source>
        <dbReference type="ARBA" id="ARBA00023002"/>
    </source>
</evidence>
<gene>
    <name evidence="17" type="ORF">DM484_26385</name>
</gene>
<keyword evidence="3" id="KW-0153">Cholesterol metabolism</keyword>
<dbReference type="Pfam" id="PF05199">
    <property type="entry name" value="GMC_oxred_C"/>
    <property type="match status" value="1"/>
</dbReference>
<evidence type="ECO:0000256" key="7">
    <source>
        <dbReference type="ARBA" id="ARBA00023098"/>
    </source>
</evidence>
<dbReference type="SUPFAM" id="SSF51905">
    <property type="entry name" value="FAD/NAD(P)-binding domain"/>
    <property type="match status" value="1"/>
</dbReference>
<dbReference type="Proteomes" id="UP000249396">
    <property type="component" value="Unassembled WGS sequence"/>
</dbReference>
<comment type="similarity">
    <text evidence="2">Belongs to the GMC oxidoreductase family.</text>
</comment>
<dbReference type="InterPro" id="IPR036188">
    <property type="entry name" value="FAD/NAD-bd_sf"/>
</dbReference>
<accession>A0A2W4QHH7</accession>
<proteinExistence type="inferred from homology"/>
<dbReference type="PANTHER" id="PTHR47470">
    <property type="entry name" value="CHOLESTEROL OXIDASE"/>
    <property type="match status" value="1"/>
</dbReference>
<name>A0A2W4QHH7_9GAMM</name>
<keyword evidence="5" id="KW-0274">FAD</keyword>
<evidence type="ECO:0000256" key="11">
    <source>
        <dbReference type="ARBA" id="ARBA00038856"/>
    </source>
</evidence>
<evidence type="ECO:0000256" key="5">
    <source>
        <dbReference type="ARBA" id="ARBA00022827"/>
    </source>
</evidence>
<evidence type="ECO:0000259" key="16">
    <source>
        <dbReference type="Pfam" id="PF05199"/>
    </source>
</evidence>
<dbReference type="InterPro" id="IPR007867">
    <property type="entry name" value="GMC_OxRtase_C"/>
</dbReference>
<evidence type="ECO:0000256" key="15">
    <source>
        <dbReference type="ARBA" id="ARBA00049778"/>
    </source>
</evidence>
<dbReference type="GO" id="GO:0008203">
    <property type="term" value="P:cholesterol metabolic process"/>
    <property type="evidence" value="ECO:0007669"/>
    <property type="project" value="UniProtKB-KW"/>
</dbReference>
<dbReference type="AlphaFoldDB" id="A0A2W4QHH7"/>
<evidence type="ECO:0000313" key="18">
    <source>
        <dbReference type="Proteomes" id="UP000249396"/>
    </source>
</evidence>
<keyword evidence="9" id="KW-0753">Steroid metabolism</keyword>
<keyword evidence="8" id="KW-1207">Sterol metabolism</keyword>
<evidence type="ECO:0000313" key="17">
    <source>
        <dbReference type="EMBL" id="PZN71443.1"/>
    </source>
</evidence>
<reference evidence="17 18" key="1">
    <citation type="journal article" date="2018" name="Aquat. Microb. Ecol.">
        <title>Gammaproteobacterial methanotrophs dominate.</title>
        <authorList>
            <person name="Rissanen A.J."/>
            <person name="Saarenheimo J."/>
            <person name="Tiirola M."/>
            <person name="Peura S."/>
            <person name="Aalto S.L."/>
            <person name="Karvinen A."/>
            <person name="Nykanen H."/>
        </authorList>
    </citation>
    <scope>NUCLEOTIDE SEQUENCE [LARGE SCALE GENOMIC DNA]</scope>
    <source>
        <strain evidence="17">AMbin10</strain>
    </source>
</reference>
<keyword evidence="4" id="KW-0285">Flavoprotein</keyword>
<evidence type="ECO:0000256" key="8">
    <source>
        <dbReference type="ARBA" id="ARBA00023166"/>
    </source>
</evidence>
<evidence type="ECO:0000256" key="14">
    <source>
        <dbReference type="ARBA" id="ARBA00049744"/>
    </source>
</evidence>
<evidence type="ECO:0000256" key="13">
    <source>
        <dbReference type="ARBA" id="ARBA00049723"/>
    </source>
</evidence>